<evidence type="ECO:0000313" key="3">
    <source>
        <dbReference type="WBParaSite" id="nRc.2.0.1.t02440-RA"/>
    </source>
</evidence>
<name>A0A915HLT1_ROMCU</name>
<sequence length="175" mass="20836">MRAQLKSVPGRLRRLSKLTDFTDDLAWMKNPLITSNNVGENGMDMVNRKQSEASKNAQQYCDESAQIFRKITHFAEYISLYVKKMDKKTKFINDWHIVYIIYMLYYLFGEICSSLSHHGRIWQLYIIISKCSQPHTQFHLIKTKIQFFVEGHTEVQIDLIFDYTDLKYKFEQCKD</sequence>
<protein>
    <submittedName>
        <fullName evidence="3">Uncharacterized protein</fullName>
    </submittedName>
</protein>
<keyword evidence="1" id="KW-0472">Membrane</keyword>
<accession>A0A915HLT1</accession>
<keyword evidence="1" id="KW-0812">Transmembrane</keyword>
<keyword evidence="1" id="KW-1133">Transmembrane helix</keyword>
<proteinExistence type="predicted"/>
<dbReference type="AlphaFoldDB" id="A0A915HLT1"/>
<evidence type="ECO:0000313" key="2">
    <source>
        <dbReference type="Proteomes" id="UP000887565"/>
    </source>
</evidence>
<dbReference type="WBParaSite" id="nRc.2.0.1.t02440-RA">
    <property type="protein sequence ID" value="nRc.2.0.1.t02440-RA"/>
    <property type="gene ID" value="nRc.2.0.1.g02440"/>
</dbReference>
<evidence type="ECO:0000256" key="1">
    <source>
        <dbReference type="SAM" id="Phobius"/>
    </source>
</evidence>
<reference evidence="3" key="1">
    <citation type="submission" date="2022-11" db="UniProtKB">
        <authorList>
            <consortium name="WormBaseParasite"/>
        </authorList>
    </citation>
    <scope>IDENTIFICATION</scope>
</reference>
<organism evidence="2 3">
    <name type="scientific">Romanomermis culicivorax</name>
    <name type="common">Nematode worm</name>
    <dbReference type="NCBI Taxonomy" id="13658"/>
    <lineage>
        <taxon>Eukaryota</taxon>
        <taxon>Metazoa</taxon>
        <taxon>Ecdysozoa</taxon>
        <taxon>Nematoda</taxon>
        <taxon>Enoplea</taxon>
        <taxon>Dorylaimia</taxon>
        <taxon>Mermithida</taxon>
        <taxon>Mermithoidea</taxon>
        <taxon>Mermithidae</taxon>
        <taxon>Romanomermis</taxon>
    </lineage>
</organism>
<feature type="transmembrane region" description="Helical" evidence="1">
    <location>
        <begin position="91"/>
        <end position="108"/>
    </location>
</feature>
<dbReference type="Proteomes" id="UP000887565">
    <property type="component" value="Unplaced"/>
</dbReference>
<keyword evidence="2" id="KW-1185">Reference proteome</keyword>